<dbReference type="RefSeq" id="XP_044371988.1">
    <property type="nucleotide sequence ID" value="XM_044516053.1"/>
</dbReference>
<dbReference type="Gramene" id="TraesJUL4B03G02425950.1">
    <property type="protein sequence ID" value="TraesJUL4B03G02425950.1"/>
    <property type="gene ID" value="TraesJUL4B03G02425950"/>
</dbReference>
<dbReference type="GO" id="GO:0008124">
    <property type="term" value="F:4-alpha-hydroxytetrahydrobiopterin dehydratase activity"/>
    <property type="evidence" value="ECO:0000318"/>
    <property type="project" value="GO_Central"/>
</dbReference>
<sequence>MALMLSPAATFLPVATGKPTATAGAMRSLLFTTTSGTASGHRSSRKVVAMADILGDFGARDPFPEEIASNFGEKTLGNVDTLHRILIPTLSVLSLSRVPLEAHPAPLSEEDARRLLFKVVGWRLLFPGKGDSDVLKLECVWKVRDQACGDELIARIGKALDGAGHAPAALLFEPPNQVRAQLCTPSVGGLSANDFIIAARIDQIKTKDLLPKKRVWAC</sequence>
<protein>
    <recommendedName>
        <fullName evidence="3">4a-hydroxytetrahydrobiopterin dehydratase</fullName>
        <ecNumber evidence="3">4.2.1.96</ecNumber>
    </recommendedName>
</protein>
<dbReference type="EC" id="4.2.1.96" evidence="3"/>
<dbReference type="OMA" id="APKARNW"/>
<dbReference type="Gramene" id="TraesCLE_scaffold_013223_01G000700.1">
    <property type="protein sequence ID" value="TraesCLE_scaffold_013223_01G000700.1"/>
    <property type="gene ID" value="TraesCLE_scaffold_013223_01G000700"/>
</dbReference>
<dbReference type="GO" id="GO:0009536">
    <property type="term" value="C:plastid"/>
    <property type="evidence" value="ECO:0000318"/>
    <property type="project" value="GO_Central"/>
</dbReference>
<evidence type="ECO:0000256" key="2">
    <source>
        <dbReference type="ARBA" id="ARBA00006472"/>
    </source>
</evidence>
<dbReference type="Gramene" id="TraesPARA_EIv1.0_1403720.1">
    <property type="protein sequence ID" value="TraesPARA_EIv1.0_1403720.1.CDS"/>
    <property type="gene ID" value="TraesPARA_EIv1.0_1403720"/>
</dbReference>
<dbReference type="EnsemblPlants" id="TraesCS4B02G379500.1">
    <property type="protein sequence ID" value="TraesCS4B02G379500.1"/>
    <property type="gene ID" value="TraesCS4B02G379500"/>
</dbReference>
<dbReference type="Proteomes" id="UP000019116">
    <property type="component" value="Chromosome 4B"/>
</dbReference>
<name>A0A3B6J0B3_WHEAT</name>
<dbReference type="InterPro" id="IPR036428">
    <property type="entry name" value="PCD_sf"/>
</dbReference>
<reference evidence="5" key="1">
    <citation type="submission" date="2018-08" db="EMBL/GenBank/DDBJ databases">
        <authorList>
            <person name="Rossello M."/>
        </authorList>
    </citation>
    <scope>NUCLEOTIDE SEQUENCE [LARGE SCALE GENOMIC DNA]</scope>
    <source>
        <strain evidence="5">cv. Chinese Spring</strain>
    </source>
</reference>
<evidence type="ECO:0000256" key="3">
    <source>
        <dbReference type="ARBA" id="ARBA00013252"/>
    </source>
</evidence>
<dbReference type="GO" id="GO:0006729">
    <property type="term" value="P:tetrahydrobiopterin biosynthetic process"/>
    <property type="evidence" value="ECO:0007669"/>
    <property type="project" value="InterPro"/>
</dbReference>
<evidence type="ECO:0000313" key="5">
    <source>
        <dbReference type="EnsemblPlants" id="TraesCS4B02G379500.1"/>
    </source>
</evidence>
<dbReference type="Gramene" id="TraesLDM4B03G02408670.1">
    <property type="protein sequence ID" value="TraesLDM4B03G02408670.1"/>
    <property type="gene ID" value="TraesLDM4B03G02408670"/>
</dbReference>
<dbReference type="PANTHER" id="PTHR12599">
    <property type="entry name" value="PTERIN-4-ALPHA-CARBINOLAMINE DEHYDRATASE"/>
    <property type="match status" value="1"/>
</dbReference>
<gene>
    <name evidence="5" type="primary">LOC123093987</name>
</gene>
<dbReference type="Gene3D" id="3.30.1360.20">
    <property type="entry name" value="Transcriptional coactivator/pterin dehydratase"/>
    <property type="match status" value="1"/>
</dbReference>
<evidence type="ECO:0000256" key="1">
    <source>
        <dbReference type="ARBA" id="ARBA00001554"/>
    </source>
</evidence>
<reference evidence="5" key="2">
    <citation type="submission" date="2018-10" db="UniProtKB">
        <authorList>
            <consortium name="EnsemblPlants"/>
        </authorList>
    </citation>
    <scope>IDENTIFICATION</scope>
</reference>
<evidence type="ECO:0000256" key="4">
    <source>
        <dbReference type="ARBA" id="ARBA00023239"/>
    </source>
</evidence>
<dbReference type="KEGG" id="taes:123093987"/>
<keyword evidence="6" id="KW-1185">Reference proteome</keyword>
<proteinExistence type="inferred from homology"/>
<organism evidence="5">
    <name type="scientific">Triticum aestivum</name>
    <name type="common">Wheat</name>
    <dbReference type="NCBI Taxonomy" id="4565"/>
    <lineage>
        <taxon>Eukaryota</taxon>
        <taxon>Viridiplantae</taxon>
        <taxon>Streptophyta</taxon>
        <taxon>Embryophyta</taxon>
        <taxon>Tracheophyta</taxon>
        <taxon>Spermatophyta</taxon>
        <taxon>Magnoliopsida</taxon>
        <taxon>Liliopsida</taxon>
        <taxon>Poales</taxon>
        <taxon>Poaceae</taxon>
        <taxon>BOP clade</taxon>
        <taxon>Pooideae</taxon>
        <taxon>Triticodae</taxon>
        <taxon>Triticeae</taxon>
        <taxon>Triticinae</taxon>
        <taxon>Triticum</taxon>
    </lineage>
</organism>
<dbReference type="Gramene" id="TraesSYM4B03G02434220.1">
    <property type="protein sequence ID" value="TraesSYM4B03G02434220.1"/>
    <property type="gene ID" value="TraesSYM4B03G02434220"/>
</dbReference>
<dbReference type="STRING" id="4565.A0A3B6J0B3"/>
<accession>A0A3B6J0B3</accession>
<dbReference type="Gramene" id="TraesCS4B03G0970700.1">
    <property type="protein sequence ID" value="TraesCS4B03G0970700.1.CDS"/>
    <property type="gene ID" value="TraesCS4B03G0970700"/>
</dbReference>
<keyword evidence="4" id="KW-0456">Lyase</keyword>
<dbReference type="AlphaFoldDB" id="A0A3B6J0B3"/>
<dbReference type="Gramene" id="TraesRN4B0101003400.1">
    <property type="protein sequence ID" value="TraesRN4B0101003400.1"/>
    <property type="gene ID" value="TraesRN4B0101003400"/>
</dbReference>
<dbReference type="Pfam" id="PF01329">
    <property type="entry name" value="Pterin_4a"/>
    <property type="match status" value="1"/>
</dbReference>
<comment type="catalytic activity">
    <reaction evidence="1">
        <text>(4aS,6R)-4a-hydroxy-L-erythro-5,6,7,8-tetrahydrobiopterin = (6R)-L-erythro-6,7-dihydrobiopterin + H2O</text>
        <dbReference type="Rhea" id="RHEA:11920"/>
        <dbReference type="ChEBI" id="CHEBI:15377"/>
        <dbReference type="ChEBI" id="CHEBI:15642"/>
        <dbReference type="ChEBI" id="CHEBI:43120"/>
        <dbReference type="EC" id="4.2.1.96"/>
    </reaction>
</comment>
<evidence type="ECO:0000313" key="6">
    <source>
        <dbReference type="Proteomes" id="UP000019116"/>
    </source>
</evidence>
<dbReference type="OrthoDB" id="277398at2759"/>
<dbReference type="InterPro" id="IPR001533">
    <property type="entry name" value="Pterin_deHydtase"/>
</dbReference>
<dbReference type="Gramene" id="TraesCAD_scaffold_077717_01G000300.1">
    <property type="protein sequence ID" value="TraesCAD_scaffold_077717_01G000300.1"/>
    <property type="gene ID" value="TraesCAD_scaffold_077717_01G000300"/>
</dbReference>
<dbReference type="GeneID" id="123093987"/>
<dbReference type="Gramene" id="TraesCS4B02G379500.1">
    <property type="protein sequence ID" value="TraesCS4B02G379500.1"/>
    <property type="gene ID" value="TraesCS4B02G379500"/>
</dbReference>
<dbReference type="Gramene" id="TraesROB_scaffold_121692_01G000300.1">
    <property type="protein sequence ID" value="TraesROB_scaffold_121692_01G000300.1"/>
    <property type="gene ID" value="TraesROB_scaffold_121692_01G000300"/>
</dbReference>
<dbReference type="SUPFAM" id="SSF55248">
    <property type="entry name" value="PCD-like"/>
    <property type="match status" value="1"/>
</dbReference>
<dbReference type="PANTHER" id="PTHR12599:SF8">
    <property type="entry name" value="PTERIN-4-ALPHA-CARBINOLAMINE DEHYDRATASE, CHLOROPLASTIC-RELATED"/>
    <property type="match status" value="1"/>
</dbReference>
<comment type="similarity">
    <text evidence="2">Belongs to the pterin-4-alpha-carbinolamine dehydratase family.</text>
</comment>
<dbReference type="Gramene" id="TraesSTA4B03G02401740.1">
    <property type="protein sequence ID" value="TraesSTA4B03G02401740.1"/>
    <property type="gene ID" value="TraesSTA4B03G02401740"/>
</dbReference>
<dbReference type="SMR" id="A0A3B6J0B3"/>
<dbReference type="Gramene" id="TraesJAG4B03G02404710.1">
    <property type="protein sequence ID" value="TraesJAG4B03G02404710.1"/>
    <property type="gene ID" value="TraesJAG4B03G02404710"/>
</dbReference>